<dbReference type="RefSeq" id="WP_014802108.1">
    <property type="nucleotide sequence ID" value="NC_018020.1"/>
</dbReference>
<dbReference type="InterPro" id="IPR029058">
    <property type="entry name" value="AB_hydrolase_fold"/>
</dbReference>
<feature type="signal peptide" evidence="1">
    <location>
        <begin position="1"/>
        <end position="19"/>
    </location>
</feature>
<keyword evidence="3" id="KW-1185">Reference proteome</keyword>
<dbReference type="HOGENOM" id="CLU_966258_0_0_12"/>
<dbReference type="KEGG" id="tpx:Turpa_0941"/>
<dbReference type="EMBL" id="CP002959">
    <property type="protein sequence ID" value="AFM11590.1"/>
    <property type="molecule type" value="Genomic_DNA"/>
</dbReference>
<dbReference type="STRING" id="869212.Turpa_0941"/>
<protein>
    <recommendedName>
        <fullName evidence="4">Lipase class 2</fullName>
    </recommendedName>
</protein>
<feature type="chain" id="PRO_5003685800" description="Lipase class 2" evidence="1">
    <location>
        <begin position="20"/>
        <end position="288"/>
    </location>
</feature>
<proteinExistence type="predicted"/>
<accession>I4B2T3</accession>
<dbReference type="OrthoDB" id="320450at2"/>
<evidence type="ECO:0000313" key="2">
    <source>
        <dbReference type="EMBL" id="AFM11590.1"/>
    </source>
</evidence>
<dbReference type="Proteomes" id="UP000006048">
    <property type="component" value="Chromosome"/>
</dbReference>
<dbReference type="AlphaFoldDB" id="I4B2T3"/>
<organism evidence="2 3">
    <name type="scientific">Turneriella parva (strain ATCC BAA-1111 / DSM 21527 / NCTC 11395 / H)</name>
    <name type="common">Leptospira parva</name>
    <dbReference type="NCBI Taxonomy" id="869212"/>
    <lineage>
        <taxon>Bacteria</taxon>
        <taxon>Pseudomonadati</taxon>
        <taxon>Spirochaetota</taxon>
        <taxon>Spirochaetia</taxon>
        <taxon>Leptospirales</taxon>
        <taxon>Leptospiraceae</taxon>
        <taxon>Turneriella</taxon>
    </lineage>
</organism>
<dbReference type="PATRIC" id="fig|869212.3.peg.916"/>
<dbReference type="Gene3D" id="3.40.50.1820">
    <property type="entry name" value="alpha/beta hydrolase"/>
    <property type="match status" value="1"/>
</dbReference>
<reference evidence="2 3" key="1">
    <citation type="submission" date="2012-06" db="EMBL/GenBank/DDBJ databases">
        <title>The complete chromosome of genome of Turneriella parva DSM 21527.</title>
        <authorList>
            <consortium name="US DOE Joint Genome Institute (JGI-PGF)"/>
            <person name="Lucas S."/>
            <person name="Han J."/>
            <person name="Lapidus A."/>
            <person name="Bruce D."/>
            <person name="Goodwin L."/>
            <person name="Pitluck S."/>
            <person name="Peters L."/>
            <person name="Kyrpides N."/>
            <person name="Mavromatis K."/>
            <person name="Ivanova N."/>
            <person name="Mikhailova N."/>
            <person name="Chertkov O."/>
            <person name="Detter J.C."/>
            <person name="Tapia R."/>
            <person name="Han C."/>
            <person name="Land M."/>
            <person name="Hauser L."/>
            <person name="Markowitz V."/>
            <person name="Cheng J.-F."/>
            <person name="Hugenholtz P."/>
            <person name="Woyke T."/>
            <person name="Wu D."/>
            <person name="Gronow S."/>
            <person name="Wellnitz S."/>
            <person name="Brambilla E."/>
            <person name="Klenk H.-P."/>
            <person name="Eisen J.A."/>
        </authorList>
    </citation>
    <scope>NUCLEOTIDE SEQUENCE [LARGE SCALE GENOMIC DNA]</scope>
    <source>
        <strain evidence="3">ATCC BAA-1111 / DSM 21527 / NCTC 11395 / H</strain>
    </source>
</reference>
<name>I4B2T3_TURPD</name>
<evidence type="ECO:0008006" key="4">
    <source>
        <dbReference type="Google" id="ProtNLM"/>
    </source>
</evidence>
<keyword evidence="1" id="KW-0732">Signal</keyword>
<evidence type="ECO:0000313" key="3">
    <source>
        <dbReference type="Proteomes" id="UP000006048"/>
    </source>
</evidence>
<gene>
    <name evidence="2" type="ordered locus">Turpa_0941</name>
</gene>
<sequence length="288" mass="31479">MKKVLIFLATLGFTGAAFGATTTIYVHGFHFSVQKTETAKTCQGKSTCTSYWGVQDNSTPVVHTGYDGRFNPTVAGAERGSTRLLANLNAHCRRDRGQSCRIVNHSMGGLTTGFVLANYNRSNIYNVLYVTSLVSAEGGSELANIGNPVLQTLNVITLGLSNFFLNFPDAVNVLKTSAARASYDHNLTNGTPFYHLAGNTPEWYINWIFPGSHDTVLAMHSTCSYRNVVSFSRCGGESVTTGIWPFRSTKYYSAHSNHYQHPRHSAAGVAIKHLDYPNRSDIARAAPN</sequence>
<evidence type="ECO:0000256" key="1">
    <source>
        <dbReference type="SAM" id="SignalP"/>
    </source>
</evidence>